<accession>A0A839RL71</accession>
<reference evidence="1 2" key="1">
    <citation type="submission" date="2020-08" db="EMBL/GenBank/DDBJ databases">
        <title>Sequencing the genomes of 1000 actinobacteria strains.</title>
        <authorList>
            <person name="Klenk H.-P."/>
        </authorList>
    </citation>
    <scope>NUCLEOTIDE SEQUENCE [LARGE SCALE GENOMIC DNA]</scope>
    <source>
        <strain evidence="1 2">DSM 45258</strain>
    </source>
</reference>
<keyword evidence="2" id="KW-1185">Reference proteome</keyword>
<evidence type="ECO:0000313" key="2">
    <source>
        <dbReference type="Proteomes" id="UP000567922"/>
    </source>
</evidence>
<dbReference type="EMBL" id="JACHWS010000002">
    <property type="protein sequence ID" value="MBB3037652.1"/>
    <property type="molecule type" value="Genomic_DNA"/>
</dbReference>
<dbReference type="Proteomes" id="UP000567922">
    <property type="component" value="Unassembled WGS sequence"/>
</dbReference>
<name>A0A839RL71_9ACTN</name>
<organism evidence="1 2">
    <name type="scientific">Hoyosella altamirensis</name>
    <dbReference type="NCBI Taxonomy" id="616997"/>
    <lineage>
        <taxon>Bacteria</taxon>
        <taxon>Bacillati</taxon>
        <taxon>Actinomycetota</taxon>
        <taxon>Actinomycetes</taxon>
        <taxon>Mycobacteriales</taxon>
        <taxon>Hoyosellaceae</taxon>
        <taxon>Hoyosella</taxon>
    </lineage>
</organism>
<protein>
    <submittedName>
        <fullName evidence="1">Uncharacterized protein</fullName>
    </submittedName>
</protein>
<proteinExistence type="predicted"/>
<gene>
    <name evidence="1" type="ORF">FHU29_002101</name>
</gene>
<evidence type="ECO:0000313" key="1">
    <source>
        <dbReference type="EMBL" id="MBB3037652.1"/>
    </source>
</evidence>
<comment type="caution">
    <text evidence="1">The sequence shown here is derived from an EMBL/GenBank/DDBJ whole genome shotgun (WGS) entry which is preliminary data.</text>
</comment>
<sequence length="46" mass="5319">MRSFSLLDDWQILRASTSGFRQQGLEEDPEGVFVVVLVQMEMTRES</sequence>
<dbReference type="AlphaFoldDB" id="A0A839RL71"/>